<comment type="caution">
    <text evidence="5">The sequence shown here is derived from an EMBL/GenBank/DDBJ whole genome shotgun (WGS) entry which is preliminary data.</text>
</comment>
<dbReference type="GO" id="GO:0003677">
    <property type="term" value="F:DNA binding"/>
    <property type="evidence" value="ECO:0007669"/>
    <property type="project" value="UniProtKB-KW"/>
</dbReference>
<dbReference type="NCBIfam" id="TIGR00180">
    <property type="entry name" value="parB_part"/>
    <property type="match status" value="1"/>
</dbReference>
<keyword evidence="2" id="KW-0238">DNA-binding</keyword>
<sequence length="164" mass="18261">MRADLNPIEEALGYRTLMETFSMTQERVAQRVGRSRSAVANALRLLSLPKEVLSMLEKGNLSSGHARALLPLSEKDALEAASRIISQALSVRQTEQLVKQLQKLPPTPKASPLTPSFYREMELALKDTLSRRVKVISKGKGKGELVLEFYSDDELRELGKKLGK</sequence>
<dbReference type="InterPro" id="IPR004437">
    <property type="entry name" value="ParB/RepB/Spo0J"/>
</dbReference>
<dbReference type="InterPro" id="IPR057240">
    <property type="entry name" value="ParB_dimer_C"/>
</dbReference>
<dbReference type="GO" id="GO:0005694">
    <property type="term" value="C:chromosome"/>
    <property type="evidence" value="ECO:0007669"/>
    <property type="project" value="TreeGrafter"/>
</dbReference>
<dbReference type="Gene3D" id="1.10.10.2830">
    <property type="match status" value="1"/>
</dbReference>
<reference evidence="5" key="1">
    <citation type="submission" date="2019-08" db="EMBL/GenBank/DDBJ databases">
        <authorList>
            <person name="Kucharzyk K."/>
            <person name="Murdoch R.W."/>
            <person name="Higgins S."/>
            <person name="Loffler F."/>
        </authorList>
    </citation>
    <scope>NUCLEOTIDE SEQUENCE</scope>
</reference>
<evidence type="ECO:0000259" key="4">
    <source>
        <dbReference type="Pfam" id="PF23552"/>
    </source>
</evidence>
<evidence type="ECO:0000256" key="1">
    <source>
        <dbReference type="ARBA" id="ARBA00006295"/>
    </source>
</evidence>
<dbReference type="InterPro" id="IPR041468">
    <property type="entry name" value="HTH_ParB/Spo0J"/>
</dbReference>
<proteinExistence type="inferred from homology"/>
<dbReference type="EMBL" id="VSSQ01111829">
    <property type="protein sequence ID" value="MPN48995.1"/>
    <property type="molecule type" value="Genomic_DNA"/>
</dbReference>
<evidence type="ECO:0000256" key="2">
    <source>
        <dbReference type="ARBA" id="ARBA00023125"/>
    </source>
</evidence>
<gene>
    <name evidence="5" type="primary">parB_17</name>
    <name evidence="5" type="ORF">SDC9_196608</name>
</gene>
<feature type="domain" description="ParB C-terminal dimerisation" evidence="4">
    <location>
        <begin position="120"/>
        <end position="162"/>
    </location>
</feature>
<dbReference type="PANTHER" id="PTHR33375">
    <property type="entry name" value="CHROMOSOME-PARTITIONING PROTEIN PARB-RELATED"/>
    <property type="match status" value="1"/>
</dbReference>
<dbReference type="PANTHER" id="PTHR33375:SF1">
    <property type="entry name" value="CHROMOSOME-PARTITIONING PROTEIN PARB-RELATED"/>
    <property type="match status" value="1"/>
</dbReference>
<dbReference type="InterPro" id="IPR050336">
    <property type="entry name" value="Chromosome_partition/occlusion"/>
</dbReference>
<dbReference type="GO" id="GO:0045881">
    <property type="term" value="P:positive regulation of sporulation resulting in formation of a cellular spore"/>
    <property type="evidence" value="ECO:0007669"/>
    <property type="project" value="TreeGrafter"/>
</dbReference>
<organism evidence="5">
    <name type="scientific">bioreactor metagenome</name>
    <dbReference type="NCBI Taxonomy" id="1076179"/>
    <lineage>
        <taxon>unclassified sequences</taxon>
        <taxon>metagenomes</taxon>
        <taxon>ecological metagenomes</taxon>
    </lineage>
</organism>
<comment type="similarity">
    <text evidence="1">Belongs to the ParB family.</text>
</comment>
<feature type="domain" description="ParB/Spo0J HTH" evidence="3">
    <location>
        <begin position="4"/>
        <end position="102"/>
    </location>
</feature>
<accession>A0A645ICH4</accession>
<evidence type="ECO:0000259" key="3">
    <source>
        <dbReference type="Pfam" id="PF17762"/>
    </source>
</evidence>
<name>A0A645ICH4_9ZZZZ</name>
<evidence type="ECO:0000313" key="5">
    <source>
        <dbReference type="EMBL" id="MPN48995.1"/>
    </source>
</evidence>
<dbReference type="Pfam" id="PF17762">
    <property type="entry name" value="HTH_ParB"/>
    <property type="match status" value="1"/>
</dbReference>
<dbReference type="AlphaFoldDB" id="A0A645ICH4"/>
<protein>
    <submittedName>
        <fullName evidence="5">Putative chromosome-partitioning protein ParB</fullName>
    </submittedName>
</protein>
<dbReference type="SUPFAM" id="SSF109709">
    <property type="entry name" value="KorB DNA-binding domain-like"/>
    <property type="match status" value="1"/>
</dbReference>
<dbReference type="FunFam" id="1.10.10.2830:FF:000001">
    <property type="entry name" value="Chromosome partitioning protein ParB"/>
    <property type="match status" value="1"/>
</dbReference>
<dbReference type="GO" id="GO:0007059">
    <property type="term" value="P:chromosome segregation"/>
    <property type="evidence" value="ECO:0007669"/>
    <property type="project" value="TreeGrafter"/>
</dbReference>
<dbReference type="Pfam" id="PF23552">
    <property type="entry name" value="ParB_C"/>
    <property type="match status" value="1"/>
</dbReference>